<sequence>MTHLNVSSPIPVPKKKPVAVASLSIGAGSNPYDRTVFAKRHSQFFKVTANRWLSKSNVEGLTITVKPKDDKKEDKVDDKVEGYDWIHKPSHPGSPLTPDDKDYGIHPLHYFLRRIPLSSAYDVLEQEQQPQQDEHKTEKDRIRRNALRSLLTHSLRRQRSAEEQQEQDRPQEHKAKQPEIKVEVPDTEASQVQQPPRRPPLIREYRAPEQIEENEEDSCCALDHGVEGFCCCDKCCERRDSLEIPATPRPNQVYLPRFKGPSMWQDELLLPPLSINKALIERSMTVTPTVQPPADACLRRKVTLRSSPLRQATGVFDLQDLDYISTNDDDEEADYVSDSDVDTASITAVNGIDPIEMPIQQRRRSSPLMTRVLKREFRKEVKEILSRKTAAQKEKEEAERPVMMVPRRSRAAMALRQLANRG</sequence>
<proteinExistence type="predicted"/>
<evidence type="ECO:0000313" key="3">
    <source>
        <dbReference type="Proteomes" id="UP000812966"/>
    </source>
</evidence>
<feature type="region of interest" description="Disordered" evidence="1">
    <location>
        <begin position="150"/>
        <end position="198"/>
    </location>
</feature>
<reference evidence="2" key="1">
    <citation type="submission" date="2020-04" db="EMBL/GenBank/DDBJ databases">
        <title>Analysis of mating type loci in Filobasidium floriforme.</title>
        <authorList>
            <person name="Nowrousian M."/>
        </authorList>
    </citation>
    <scope>NUCLEOTIDE SEQUENCE</scope>
    <source>
        <strain evidence="2">CBS 6242</strain>
    </source>
</reference>
<evidence type="ECO:0000256" key="1">
    <source>
        <dbReference type="SAM" id="MobiDB-lite"/>
    </source>
</evidence>
<comment type="caution">
    <text evidence="2">The sequence shown here is derived from an EMBL/GenBank/DDBJ whole genome shotgun (WGS) entry which is preliminary data.</text>
</comment>
<dbReference type="EMBL" id="JABELV010000006">
    <property type="protein sequence ID" value="KAG7571483.1"/>
    <property type="molecule type" value="Genomic_DNA"/>
</dbReference>
<organism evidence="2 3">
    <name type="scientific">Filobasidium floriforme</name>
    <dbReference type="NCBI Taxonomy" id="5210"/>
    <lineage>
        <taxon>Eukaryota</taxon>
        <taxon>Fungi</taxon>
        <taxon>Dikarya</taxon>
        <taxon>Basidiomycota</taxon>
        <taxon>Agaricomycotina</taxon>
        <taxon>Tremellomycetes</taxon>
        <taxon>Filobasidiales</taxon>
        <taxon>Filobasidiaceae</taxon>
        <taxon>Filobasidium</taxon>
    </lineage>
</organism>
<gene>
    <name evidence="2" type="ORF">FFLO_00499</name>
</gene>
<keyword evidence="3" id="KW-1185">Reference proteome</keyword>
<feature type="compositionally biased region" description="Basic and acidic residues" evidence="1">
    <location>
        <begin position="159"/>
        <end position="184"/>
    </location>
</feature>
<evidence type="ECO:0000313" key="2">
    <source>
        <dbReference type="EMBL" id="KAG7571483.1"/>
    </source>
</evidence>
<dbReference type="AlphaFoldDB" id="A0A8K0JRQ0"/>
<name>A0A8K0JRQ0_9TREE</name>
<protein>
    <submittedName>
        <fullName evidence="2">Uncharacterized protein</fullName>
    </submittedName>
</protein>
<accession>A0A8K0JRQ0</accession>
<dbReference type="Proteomes" id="UP000812966">
    <property type="component" value="Unassembled WGS sequence"/>
</dbReference>